<keyword evidence="7" id="KW-0137">Centromere</keyword>
<gene>
    <name evidence="10" type="ORF">UPYG_G00016500</name>
</gene>
<dbReference type="PANTHER" id="PTHR31345">
    <property type="entry name" value="CENTROMERE PROTEIN Q"/>
    <property type="match status" value="1"/>
</dbReference>
<name>A0ABD0XJS4_UMBPY</name>
<reference evidence="10 11" key="1">
    <citation type="submission" date="2024-06" db="EMBL/GenBank/DDBJ databases">
        <authorList>
            <person name="Pan Q."/>
            <person name="Wen M."/>
            <person name="Jouanno E."/>
            <person name="Zahm M."/>
            <person name="Klopp C."/>
            <person name="Cabau C."/>
            <person name="Louis A."/>
            <person name="Berthelot C."/>
            <person name="Parey E."/>
            <person name="Roest Crollius H."/>
            <person name="Montfort J."/>
            <person name="Robinson-Rechavi M."/>
            <person name="Bouchez O."/>
            <person name="Lampietro C."/>
            <person name="Lopez Roques C."/>
            <person name="Donnadieu C."/>
            <person name="Postlethwait J."/>
            <person name="Bobe J."/>
            <person name="Verreycken H."/>
            <person name="Guiguen Y."/>
        </authorList>
    </citation>
    <scope>NUCLEOTIDE SEQUENCE [LARGE SCALE GENOMIC DNA]</scope>
    <source>
        <strain evidence="10">Up_M1</strain>
        <tissue evidence="10">Testis</tissue>
    </source>
</reference>
<dbReference type="GO" id="GO:0000775">
    <property type="term" value="C:chromosome, centromeric region"/>
    <property type="evidence" value="ECO:0007669"/>
    <property type="project" value="UniProtKB-SubCell"/>
</dbReference>
<evidence type="ECO:0000256" key="8">
    <source>
        <dbReference type="SAM" id="Coils"/>
    </source>
</evidence>
<keyword evidence="6" id="KW-0539">Nucleus</keyword>
<keyword evidence="11" id="KW-1185">Reference proteome</keyword>
<feature type="compositionally biased region" description="Basic residues" evidence="9">
    <location>
        <begin position="19"/>
        <end position="29"/>
    </location>
</feature>
<evidence type="ECO:0000313" key="11">
    <source>
        <dbReference type="Proteomes" id="UP001557470"/>
    </source>
</evidence>
<comment type="caution">
    <text evidence="10">The sequence shown here is derived from an EMBL/GenBank/DDBJ whole genome shotgun (WGS) entry which is preliminary data.</text>
</comment>
<comment type="similarity">
    <text evidence="3">Belongs to the CENP-Q/OKP1 family.</text>
</comment>
<dbReference type="EMBL" id="JAGEUA010000001">
    <property type="protein sequence ID" value="KAL1021683.1"/>
    <property type="molecule type" value="Genomic_DNA"/>
</dbReference>
<evidence type="ECO:0000256" key="6">
    <source>
        <dbReference type="ARBA" id="ARBA00023242"/>
    </source>
</evidence>
<sequence>MKPTRGSQRASSKAPKGNKPSKKAQRRRKSQEETQPGTSSVVPQPKPKKNKFAAPPPPKKVKGQDKWKPLSKSSITALDSMLGVAILSVLGTQRTEKEESQKHLNILKNMFIAKCSQLAVPVQKQEMFGHAFRQLKEENKKSGVGKKNLSILEGDVDAVVASLEEVEEQRDALEHQCSNLRKMLELEEDANQQILQLTEQSVLHVPALPSRQDRDKTLQKRLLGLVPNEDWTTMACSLAKTLHAPGPLQDARALLEHAYRHADHLLTASAAVNQ</sequence>
<feature type="compositionally biased region" description="Polar residues" evidence="9">
    <location>
        <begin position="1"/>
        <end position="11"/>
    </location>
</feature>
<evidence type="ECO:0000256" key="4">
    <source>
        <dbReference type="ARBA" id="ARBA00016397"/>
    </source>
</evidence>
<evidence type="ECO:0000313" key="10">
    <source>
        <dbReference type="EMBL" id="KAL1021683.1"/>
    </source>
</evidence>
<accession>A0ABD0XJS4</accession>
<evidence type="ECO:0000256" key="3">
    <source>
        <dbReference type="ARBA" id="ARBA00008191"/>
    </source>
</evidence>
<dbReference type="PANTHER" id="PTHR31345:SF3">
    <property type="entry name" value="CENTROMERE PROTEIN Q"/>
    <property type="match status" value="1"/>
</dbReference>
<dbReference type="InterPro" id="IPR025212">
    <property type="entry name" value="CAD_CENP-Q"/>
</dbReference>
<keyword evidence="8" id="KW-0175">Coiled coil</keyword>
<evidence type="ECO:0000256" key="2">
    <source>
        <dbReference type="ARBA" id="ARBA00004584"/>
    </source>
</evidence>
<evidence type="ECO:0000256" key="7">
    <source>
        <dbReference type="ARBA" id="ARBA00023328"/>
    </source>
</evidence>
<feature type="compositionally biased region" description="Polar residues" evidence="9">
    <location>
        <begin position="33"/>
        <end position="42"/>
    </location>
</feature>
<comment type="subcellular location">
    <subcellularLocation>
        <location evidence="2">Chromosome</location>
        <location evidence="2">Centromere</location>
    </subcellularLocation>
    <subcellularLocation>
        <location evidence="1">Nucleus</location>
    </subcellularLocation>
</comment>
<dbReference type="GO" id="GO:0005634">
    <property type="term" value="C:nucleus"/>
    <property type="evidence" value="ECO:0007669"/>
    <property type="project" value="UniProtKB-SubCell"/>
</dbReference>
<dbReference type="AlphaFoldDB" id="A0ABD0XJS4"/>
<feature type="region of interest" description="Disordered" evidence="9">
    <location>
        <begin position="1"/>
        <end position="69"/>
    </location>
</feature>
<feature type="coiled-coil region" evidence="8">
    <location>
        <begin position="149"/>
        <end position="200"/>
    </location>
</feature>
<protein>
    <recommendedName>
        <fullName evidence="4">Centromere protein Q</fullName>
    </recommendedName>
</protein>
<dbReference type="Proteomes" id="UP001557470">
    <property type="component" value="Unassembled WGS sequence"/>
</dbReference>
<proteinExistence type="inferred from homology"/>
<evidence type="ECO:0000256" key="9">
    <source>
        <dbReference type="SAM" id="MobiDB-lite"/>
    </source>
</evidence>
<evidence type="ECO:0000256" key="5">
    <source>
        <dbReference type="ARBA" id="ARBA00022454"/>
    </source>
</evidence>
<keyword evidence="5" id="KW-0158">Chromosome</keyword>
<organism evidence="10 11">
    <name type="scientific">Umbra pygmaea</name>
    <name type="common">Eastern mudminnow</name>
    <dbReference type="NCBI Taxonomy" id="75934"/>
    <lineage>
        <taxon>Eukaryota</taxon>
        <taxon>Metazoa</taxon>
        <taxon>Chordata</taxon>
        <taxon>Craniata</taxon>
        <taxon>Vertebrata</taxon>
        <taxon>Euteleostomi</taxon>
        <taxon>Actinopterygii</taxon>
        <taxon>Neopterygii</taxon>
        <taxon>Teleostei</taxon>
        <taxon>Protacanthopterygii</taxon>
        <taxon>Esociformes</taxon>
        <taxon>Umbridae</taxon>
        <taxon>Umbra</taxon>
    </lineage>
</organism>
<evidence type="ECO:0000256" key="1">
    <source>
        <dbReference type="ARBA" id="ARBA00004123"/>
    </source>
</evidence>